<keyword evidence="13" id="KW-1185">Reference proteome</keyword>
<reference evidence="13" key="1">
    <citation type="submission" date="2016-10" db="EMBL/GenBank/DDBJ databases">
        <authorList>
            <person name="Varghese N."/>
            <person name="Submissions S."/>
        </authorList>
    </citation>
    <scope>NUCLEOTIDE SEQUENCE [LARGE SCALE GENOMIC DNA]</scope>
    <source>
        <strain evidence="13">NLAE-zl-G277</strain>
    </source>
</reference>
<evidence type="ECO:0000256" key="7">
    <source>
        <dbReference type="ARBA" id="ARBA00022989"/>
    </source>
</evidence>
<dbReference type="InterPro" id="IPR001992">
    <property type="entry name" value="T2SS_GspF/T4SS_PilC_CS"/>
</dbReference>
<feature type="domain" description="Type II secretion system protein GspF" evidence="11">
    <location>
        <begin position="266"/>
        <end position="388"/>
    </location>
</feature>
<evidence type="ECO:0000256" key="4">
    <source>
        <dbReference type="ARBA" id="ARBA00022475"/>
    </source>
</evidence>
<dbReference type="GO" id="GO:0009306">
    <property type="term" value="P:protein secretion"/>
    <property type="evidence" value="ECO:0007669"/>
    <property type="project" value="InterPro"/>
</dbReference>
<dbReference type="InterPro" id="IPR042094">
    <property type="entry name" value="T2SS_GspF_sf"/>
</dbReference>
<feature type="transmembrane region" description="Helical" evidence="10">
    <location>
        <begin position="166"/>
        <end position="191"/>
    </location>
</feature>
<evidence type="ECO:0000256" key="8">
    <source>
        <dbReference type="ARBA" id="ARBA00023136"/>
    </source>
</evidence>
<evidence type="ECO:0000256" key="1">
    <source>
        <dbReference type="ARBA" id="ARBA00004429"/>
    </source>
</evidence>
<dbReference type="FunFam" id="1.20.81.30:FF:000001">
    <property type="entry name" value="Type II secretion system protein F"/>
    <property type="match status" value="1"/>
</dbReference>
<dbReference type="InterPro" id="IPR003004">
    <property type="entry name" value="GspF/PilC"/>
</dbReference>
<protein>
    <submittedName>
        <fullName evidence="12">Type IV pilus assembly protein PilC</fullName>
    </submittedName>
</protein>
<dbReference type="AlphaFoldDB" id="A0A1I0JNT0"/>
<evidence type="ECO:0000256" key="2">
    <source>
        <dbReference type="ARBA" id="ARBA00005745"/>
    </source>
</evidence>
<evidence type="ECO:0000259" key="11">
    <source>
        <dbReference type="Pfam" id="PF00482"/>
    </source>
</evidence>
<dbReference type="PANTHER" id="PTHR30012:SF0">
    <property type="entry name" value="TYPE II SECRETION SYSTEM PROTEIN F-RELATED"/>
    <property type="match status" value="1"/>
</dbReference>
<keyword evidence="3 9" id="KW-0813">Transport</keyword>
<keyword evidence="6 9" id="KW-0812">Transmembrane</keyword>
<keyword evidence="4" id="KW-1003">Cell membrane</keyword>
<feature type="domain" description="Type II secretion system protein GspF" evidence="11">
    <location>
        <begin position="65"/>
        <end position="188"/>
    </location>
</feature>
<dbReference type="Proteomes" id="UP000198508">
    <property type="component" value="Unassembled WGS sequence"/>
</dbReference>
<evidence type="ECO:0000313" key="13">
    <source>
        <dbReference type="Proteomes" id="UP000198508"/>
    </source>
</evidence>
<dbReference type="Gene3D" id="1.20.81.30">
    <property type="entry name" value="Type II secretion system (T2SS), domain F"/>
    <property type="match status" value="2"/>
</dbReference>
<organism evidence="12 13">
    <name type="scientific">Enterocloster lavalensis</name>
    <dbReference type="NCBI Taxonomy" id="460384"/>
    <lineage>
        <taxon>Bacteria</taxon>
        <taxon>Bacillati</taxon>
        <taxon>Bacillota</taxon>
        <taxon>Clostridia</taxon>
        <taxon>Lachnospirales</taxon>
        <taxon>Lachnospiraceae</taxon>
        <taxon>Enterocloster</taxon>
    </lineage>
</organism>
<evidence type="ECO:0000313" key="12">
    <source>
        <dbReference type="EMBL" id="SEU12111.1"/>
    </source>
</evidence>
<dbReference type="Pfam" id="PF00482">
    <property type="entry name" value="T2SSF"/>
    <property type="match status" value="2"/>
</dbReference>
<keyword evidence="8 10" id="KW-0472">Membrane</keyword>
<gene>
    <name evidence="12" type="ORF">SAMN05216313_13318</name>
</gene>
<feature type="transmembrane region" description="Helical" evidence="10">
    <location>
        <begin position="211"/>
        <end position="240"/>
    </location>
</feature>
<dbReference type="RefSeq" id="WP_092369642.1">
    <property type="nucleotide sequence ID" value="NZ_DAINWJ010000042.1"/>
</dbReference>
<evidence type="ECO:0000256" key="5">
    <source>
        <dbReference type="ARBA" id="ARBA00022519"/>
    </source>
</evidence>
<dbReference type="PROSITE" id="PS00874">
    <property type="entry name" value="T2SP_F"/>
    <property type="match status" value="1"/>
</dbReference>
<dbReference type="PRINTS" id="PR00812">
    <property type="entry name" value="BCTERIALGSPF"/>
</dbReference>
<dbReference type="PANTHER" id="PTHR30012">
    <property type="entry name" value="GENERAL SECRETION PATHWAY PROTEIN"/>
    <property type="match status" value="1"/>
</dbReference>
<proteinExistence type="inferred from homology"/>
<dbReference type="EMBL" id="FOIM01000033">
    <property type="protein sequence ID" value="SEU12111.1"/>
    <property type="molecule type" value="Genomic_DNA"/>
</dbReference>
<accession>A0A1I0JNT0</accession>
<dbReference type="InterPro" id="IPR018076">
    <property type="entry name" value="T2SS_GspF_dom"/>
</dbReference>
<feature type="transmembrane region" description="Helical" evidence="10">
    <location>
        <begin position="370"/>
        <end position="393"/>
    </location>
</feature>
<evidence type="ECO:0000256" key="9">
    <source>
        <dbReference type="RuleBase" id="RU003923"/>
    </source>
</evidence>
<keyword evidence="7 10" id="KW-1133">Transmembrane helix</keyword>
<dbReference type="STRING" id="460384.SAMN05216313_13318"/>
<evidence type="ECO:0000256" key="10">
    <source>
        <dbReference type="SAM" id="Phobius"/>
    </source>
</evidence>
<comment type="similarity">
    <text evidence="2 9">Belongs to the GSP F family.</text>
</comment>
<evidence type="ECO:0000256" key="3">
    <source>
        <dbReference type="ARBA" id="ARBA00022448"/>
    </source>
</evidence>
<name>A0A1I0JNT0_9FIRM</name>
<sequence>MARYRYKALRMDGTCCAGTLEAADEQSLLEMLHRRGIYCYEYRRTEAENGRRTSSRVKSDAIPPFCRQMSTMLGAGVPVSRALSVCGSSTRDRSLGRILARLNETVQKGRTLSEAMAEMNGIFPGLLVHMAAMGELNGSLDRVMAKMADHYSREAKLRKKIKSAMTYPAILLVVTLVATVFMLTIVLPRFASLLSGTELPAFTRFLMGTSAFLKIHGLHLLLAVLGLLGLGAWILTIPAVRLEKDRLLLGLPVAGRLLKTVYTAQFASAFSLLYASGISILESLDAAAAVMGNSYIRMCLGQVGMDLRKGEMLSQSLERRRIFLPVFISLVAAGEESGALENILADAGIFYESESAMALEQMVALLEPCVMIVMALVVGSIVIAVMMPIYTMYSHML</sequence>
<evidence type="ECO:0000256" key="6">
    <source>
        <dbReference type="ARBA" id="ARBA00022692"/>
    </source>
</evidence>
<dbReference type="GO" id="GO:0005886">
    <property type="term" value="C:plasma membrane"/>
    <property type="evidence" value="ECO:0007669"/>
    <property type="project" value="UniProtKB-SubCell"/>
</dbReference>
<comment type="subcellular location">
    <subcellularLocation>
        <location evidence="1">Cell inner membrane</location>
        <topology evidence="1">Multi-pass membrane protein</topology>
    </subcellularLocation>
    <subcellularLocation>
        <location evidence="9">Cell membrane</location>
        <topology evidence="9">Multi-pass membrane protein</topology>
    </subcellularLocation>
</comment>
<keyword evidence="5" id="KW-0997">Cell inner membrane</keyword>